<keyword evidence="7" id="KW-0812">Transmembrane</keyword>
<keyword evidence="6" id="KW-0106">Calcium</keyword>
<proteinExistence type="inferred from homology"/>
<comment type="caution">
    <text evidence="9">The sequence shown here is derived from an EMBL/GenBank/DDBJ whole genome shotgun (WGS) entry which is preliminary data.</text>
</comment>
<sequence>MASSDSPHLKGAWRIAAGIFLFLGFHYGSALWRLATRTGGMDSKFSQVAVDDYRGFLISQNLLVLVAYLIIGVVAWLVLVPMLSRLAAKWATSSRWKLIGMTVVACAILHGYFMFRLVDSRPYFTSDAAFGTWYYAVLELPPESWKPVIHLVLFKIPVWITVVGVTVWWWRQSGRLGRILMSTAALAVTATLGVRVIGVSSGGGAVGSGTGEAMNVIVIGSDSLRGDKLGYAGYRPARTDGDAGDGVSPHIDQWAQGAAVFELCRTPIGSTLESGISAMTSTYPHTHGIRQMFPTREEVEEMQQRTTPLAEVLANEGYQTAAVGDWCAGFFELTPLGFEKVSVSSFDSFQIYMSQVVFMAHFVVPMYFDNELGYRLFPQIQSFAQFVTPEVVTRRVEKMIEEQASREEPFFWNVFYSCNHLPYRAAEPYNRLFSDPDYKGPNATGVDFDIDAFIGGTDLEDKWAALPEEEARQIRALYDGCTRQFDDCFQRILDALEKHGLRDRTIIVLTADHGDDLYEEGVTLGHGLSFQGGDASYHVPLAIDVPGQGAPRFTESVRTLDLAPTIADLLEVPVHESWEGESLKPWLDDPDQATPLPFYGETQFPFIQFRVDGVKRPQLPPMDGLTMIDADFNHQFVIRPEFRKPLVDSKQRCLRTRDWKLVCTPTAGGERHYQLFHTKSDPASTKDLVDARPDVLAPMRSALERWMDEGEETLIGEMFPEGEPAGR</sequence>
<keyword evidence="7" id="KW-1133">Transmembrane helix</keyword>
<evidence type="ECO:0000256" key="2">
    <source>
        <dbReference type="ARBA" id="ARBA00008779"/>
    </source>
</evidence>
<dbReference type="EMBL" id="JAENII010000002">
    <property type="protein sequence ID" value="MBK1826014.1"/>
    <property type="molecule type" value="Genomic_DNA"/>
</dbReference>
<dbReference type="SUPFAM" id="SSF53649">
    <property type="entry name" value="Alkaline phosphatase-like"/>
    <property type="match status" value="1"/>
</dbReference>
<feature type="transmembrane region" description="Helical" evidence="7">
    <location>
        <begin position="62"/>
        <end position="84"/>
    </location>
</feature>
<feature type="transmembrane region" description="Helical" evidence="7">
    <location>
        <begin position="148"/>
        <end position="170"/>
    </location>
</feature>
<dbReference type="InterPro" id="IPR017850">
    <property type="entry name" value="Alkaline_phosphatase_core_sf"/>
</dbReference>
<keyword evidence="10" id="KW-1185">Reference proteome</keyword>
<organism evidence="9 10">
    <name type="scientific">Haloferula rosea</name>
    <dbReference type="NCBI Taxonomy" id="490093"/>
    <lineage>
        <taxon>Bacteria</taxon>
        <taxon>Pseudomonadati</taxon>
        <taxon>Verrucomicrobiota</taxon>
        <taxon>Verrucomicrobiia</taxon>
        <taxon>Verrucomicrobiales</taxon>
        <taxon>Verrucomicrobiaceae</taxon>
        <taxon>Haloferula</taxon>
    </lineage>
</organism>
<dbReference type="RefSeq" id="WP_200276277.1">
    <property type="nucleotide sequence ID" value="NZ_JAENII010000002.1"/>
</dbReference>
<evidence type="ECO:0000259" key="8">
    <source>
        <dbReference type="Pfam" id="PF00884"/>
    </source>
</evidence>
<accession>A0A934RAY8</accession>
<feature type="transmembrane region" description="Helical" evidence="7">
    <location>
        <begin position="179"/>
        <end position="198"/>
    </location>
</feature>
<dbReference type="InterPro" id="IPR050738">
    <property type="entry name" value="Sulfatase"/>
</dbReference>
<dbReference type="Gene3D" id="3.40.720.10">
    <property type="entry name" value="Alkaline Phosphatase, subunit A"/>
    <property type="match status" value="1"/>
</dbReference>
<dbReference type="Pfam" id="PF00884">
    <property type="entry name" value="Sulfatase"/>
    <property type="match status" value="1"/>
</dbReference>
<dbReference type="PANTHER" id="PTHR42693">
    <property type="entry name" value="ARYLSULFATASE FAMILY MEMBER"/>
    <property type="match status" value="1"/>
</dbReference>
<feature type="transmembrane region" description="Helical" evidence="7">
    <location>
        <begin position="96"/>
        <end position="115"/>
    </location>
</feature>
<evidence type="ECO:0000256" key="3">
    <source>
        <dbReference type="ARBA" id="ARBA00022723"/>
    </source>
</evidence>
<evidence type="ECO:0000256" key="4">
    <source>
        <dbReference type="ARBA" id="ARBA00022729"/>
    </source>
</evidence>
<comment type="similarity">
    <text evidence="2">Belongs to the sulfatase family.</text>
</comment>
<dbReference type="GO" id="GO:0046872">
    <property type="term" value="F:metal ion binding"/>
    <property type="evidence" value="ECO:0007669"/>
    <property type="project" value="UniProtKB-KW"/>
</dbReference>
<dbReference type="CDD" id="cd16148">
    <property type="entry name" value="sulfatase_like"/>
    <property type="match status" value="1"/>
</dbReference>
<keyword evidence="3" id="KW-0479">Metal-binding</keyword>
<evidence type="ECO:0000256" key="1">
    <source>
        <dbReference type="ARBA" id="ARBA00001913"/>
    </source>
</evidence>
<evidence type="ECO:0000256" key="7">
    <source>
        <dbReference type="SAM" id="Phobius"/>
    </source>
</evidence>
<evidence type="ECO:0000313" key="9">
    <source>
        <dbReference type="EMBL" id="MBK1826014.1"/>
    </source>
</evidence>
<dbReference type="InterPro" id="IPR000917">
    <property type="entry name" value="Sulfatase_N"/>
</dbReference>
<evidence type="ECO:0000256" key="6">
    <source>
        <dbReference type="ARBA" id="ARBA00022837"/>
    </source>
</evidence>
<reference evidence="9" key="1">
    <citation type="submission" date="2021-01" db="EMBL/GenBank/DDBJ databases">
        <title>Modified the classification status of verrucomicrobia.</title>
        <authorList>
            <person name="Feng X."/>
        </authorList>
    </citation>
    <scope>NUCLEOTIDE SEQUENCE</scope>
    <source>
        <strain evidence="9">KCTC 22201</strain>
    </source>
</reference>
<dbReference type="Proteomes" id="UP000658278">
    <property type="component" value="Unassembled WGS sequence"/>
</dbReference>
<feature type="domain" description="Sulfatase N-terminal" evidence="8">
    <location>
        <begin position="215"/>
        <end position="571"/>
    </location>
</feature>
<dbReference type="Gene3D" id="3.30.1120.10">
    <property type="match status" value="1"/>
</dbReference>
<comment type="cofactor">
    <cofactor evidence="1">
        <name>Ca(2+)</name>
        <dbReference type="ChEBI" id="CHEBI:29108"/>
    </cofactor>
</comment>
<evidence type="ECO:0000256" key="5">
    <source>
        <dbReference type="ARBA" id="ARBA00022801"/>
    </source>
</evidence>
<dbReference type="AlphaFoldDB" id="A0A934RAY8"/>
<keyword evidence="4" id="KW-0732">Signal</keyword>
<feature type="transmembrane region" description="Helical" evidence="7">
    <location>
        <begin position="12"/>
        <end position="35"/>
    </location>
</feature>
<name>A0A934RAY8_9BACT</name>
<protein>
    <submittedName>
        <fullName evidence="9">Sulfatase-like hydrolase/transferase</fullName>
    </submittedName>
</protein>
<keyword evidence="7" id="KW-0472">Membrane</keyword>
<dbReference type="PANTHER" id="PTHR42693:SF42">
    <property type="entry name" value="ARYLSULFATASE G"/>
    <property type="match status" value="1"/>
</dbReference>
<gene>
    <name evidence="9" type="ORF">JIN81_03215</name>
</gene>
<evidence type="ECO:0000313" key="10">
    <source>
        <dbReference type="Proteomes" id="UP000658278"/>
    </source>
</evidence>
<keyword evidence="5 9" id="KW-0378">Hydrolase</keyword>
<dbReference type="GO" id="GO:0004065">
    <property type="term" value="F:arylsulfatase activity"/>
    <property type="evidence" value="ECO:0007669"/>
    <property type="project" value="TreeGrafter"/>
</dbReference>